<sequence length="201" mass="22420">MSRKKRPALSPEDRELWARVAQTARPFKTDLARMFDQAEVADEPAPQKAPPTPPRALRSLRPVGTDTAPPPHNLGRPLSESLADAPVTMDKRRFQRMTRGKLQPEARIDLHGMTLGQAHGALNGFILRAQSQGLRLVLVITGKGRQVEDDGPIPRRRGALKHDVPQWLRMAPLSGAVLELREAHARHGGSGAYYVYLRRMR</sequence>
<dbReference type="GO" id="GO:0016787">
    <property type="term" value="F:hydrolase activity"/>
    <property type="evidence" value="ECO:0007669"/>
    <property type="project" value="UniProtKB-KW"/>
</dbReference>
<dbReference type="EC" id="3.1.-.-" evidence="3"/>
<evidence type="ECO:0000313" key="3">
    <source>
        <dbReference type="EMBL" id="SUZ31294.1"/>
    </source>
</evidence>
<dbReference type="AlphaFoldDB" id="A0A3B0MQV5"/>
<dbReference type="PROSITE" id="PS50828">
    <property type="entry name" value="SMR"/>
    <property type="match status" value="1"/>
</dbReference>
<feature type="domain" description="Smr" evidence="2">
    <location>
        <begin position="108"/>
        <end position="198"/>
    </location>
</feature>
<keyword evidence="4" id="KW-1185">Reference proteome</keyword>
<dbReference type="InterPro" id="IPR002625">
    <property type="entry name" value="Smr_dom"/>
</dbReference>
<proteinExistence type="predicted"/>
<dbReference type="SUPFAM" id="SSF160443">
    <property type="entry name" value="SMR domain-like"/>
    <property type="match status" value="1"/>
</dbReference>
<accession>A0A3B0MQV5</accession>
<dbReference type="PANTHER" id="PTHR35562:SF2">
    <property type="entry name" value="DNA ENDONUCLEASE SMRA-RELATED"/>
    <property type="match status" value="1"/>
</dbReference>
<feature type="region of interest" description="Disordered" evidence="1">
    <location>
        <begin position="35"/>
        <end position="79"/>
    </location>
</feature>
<dbReference type="OrthoDB" id="7165597at2"/>
<protein>
    <submittedName>
        <fullName evidence="3">Endonuclease MutS2</fullName>
        <ecNumber evidence="3">3.1.-.-</ecNumber>
    </submittedName>
</protein>
<dbReference type="SMART" id="SM00463">
    <property type="entry name" value="SMR"/>
    <property type="match status" value="1"/>
</dbReference>
<dbReference type="RefSeq" id="WP_121093590.1">
    <property type="nucleotide sequence ID" value="NZ_UIHC01000007.1"/>
</dbReference>
<reference evidence="4" key="1">
    <citation type="submission" date="2018-08" db="EMBL/GenBank/DDBJ databases">
        <authorList>
            <person name="Rodrigo-Torres L."/>
            <person name="Arahal R. D."/>
            <person name="Lucena T."/>
        </authorList>
    </citation>
    <scope>NUCLEOTIDE SEQUENCE [LARGE SCALE GENOMIC DNA]</scope>
    <source>
        <strain evidence="4">CECT 7235</strain>
    </source>
</reference>
<keyword evidence="3" id="KW-0378">Hydrolase</keyword>
<gene>
    <name evidence="3" type="primary">mutS2</name>
    <name evidence="3" type="ORF">ROE7235_01032</name>
</gene>
<dbReference type="Proteomes" id="UP000272908">
    <property type="component" value="Unassembled WGS sequence"/>
</dbReference>
<dbReference type="Gene3D" id="3.30.1370.110">
    <property type="match status" value="1"/>
</dbReference>
<keyword evidence="3" id="KW-0255">Endonuclease</keyword>
<evidence type="ECO:0000259" key="2">
    <source>
        <dbReference type="PROSITE" id="PS50828"/>
    </source>
</evidence>
<dbReference type="Pfam" id="PF01713">
    <property type="entry name" value="Smr"/>
    <property type="match status" value="1"/>
</dbReference>
<organism evidence="3 4">
    <name type="scientific">Roseinatronobacter ekhonensis</name>
    <dbReference type="NCBI Taxonomy" id="254356"/>
    <lineage>
        <taxon>Bacteria</taxon>
        <taxon>Pseudomonadati</taxon>
        <taxon>Pseudomonadota</taxon>
        <taxon>Alphaproteobacteria</taxon>
        <taxon>Rhodobacterales</taxon>
        <taxon>Paracoccaceae</taxon>
        <taxon>Roseinatronobacter</taxon>
    </lineage>
</organism>
<dbReference type="GO" id="GO:0004519">
    <property type="term" value="F:endonuclease activity"/>
    <property type="evidence" value="ECO:0007669"/>
    <property type="project" value="UniProtKB-KW"/>
</dbReference>
<evidence type="ECO:0000313" key="4">
    <source>
        <dbReference type="Proteomes" id="UP000272908"/>
    </source>
</evidence>
<keyword evidence="3" id="KW-0540">Nuclease</keyword>
<dbReference type="PANTHER" id="PTHR35562">
    <property type="entry name" value="DNA ENDONUCLEASE SMRA-RELATED"/>
    <property type="match status" value="1"/>
</dbReference>
<evidence type="ECO:0000256" key="1">
    <source>
        <dbReference type="SAM" id="MobiDB-lite"/>
    </source>
</evidence>
<name>A0A3B0MQV5_9RHOB</name>
<dbReference type="InterPro" id="IPR036063">
    <property type="entry name" value="Smr_dom_sf"/>
</dbReference>
<dbReference type="EMBL" id="UIHC01000007">
    <property type="protein sequence ID" value="SUZ31294.1"/>
    <property type="molecule type" value="Genomic_DNA"/>
</dbReference>